<dbReference type="Proteomes" id="UP001419910">
    <property type="component" value="Unassembled WGS sequence"/>
</dbReference>
<feature type="transmembrane region" description="Helical" evidence="1">
    <location>
        <begin position="125"/>
        <end position="143"/>
    </location>
</feature>
<dbReference type="PANTHER" id="PTHR31061">
    <property type="entry name" value="LD22376P"/>
    <property type="match status" value="1"/>
</dbReference>
<feature type="transmembrane region" description="Helical" evidence="1">
    <location>
        <begin position="367"/>
        <end position="389"/>
    </location>
</feature>
<feature type="transmembrane region" description="Helical" evidence="1">
    <location>
        <begin position="281"/>
        <end position="304"/>
    </location>
</feature>
<reference evidence="2 3" key="1">
    <citation type="submission" date="2024-05" db="EMBL/GenBank/DDBJ databases">
        <authorList>
            <person name="Liu Q."/>
            <person name="Xin Y.-H."/>
        </authorList>
    </citation>
    <scope>NUCLEOTIDE SEQUENCE [LARGE SCALE GENOMIC DNA]</scope>
    <source>
        <strain evidence="2 3">CGMCC 1.10181</strain>
    </source>
</reference>
<proteinExistence type="predicted"/>
<name>A0ABU9Y001_9SPHN</name>
<feature type="transmembrane region" description="Helical" evidence="1">
    <location>
        <begin position="155"/>
        <end position="174"/>
    </location>
</feature>
<evidence type="ECO:0008006" key="4">
    <source>
        <dbReference type="Google" id="ProtNLM"/>
    </source>
</evidence>
<evidence type="ECO:0000256" key="1">
    <source>
        <dbReference type="SAM" id="Phobius"/>
    </source>
</evidence>
<feature type="transmembrane region" description="Helical" evidence="1">
    <location>
        <begin position="92"/>
        <end position="113"/>
    </location>
</feature>
<protein>
    <recommendedName>
        <fullName evidence="4">DUF5009 domain-containing protein</fullName>
    </recommendedName>
</protein>
<comment type="caution">
    <text evidence="2">The sequence shown here is derived from an EMBL/GenBank/DDBJ whole genome shotgun (WGS) entry which is preliminary data.</text>
</comment>
<sequence>MAVPRPVYPAPVTDTSPPRLAALDVFRGLAVAGMIIVNDPGSWDHIWWPLDHAPWHGWTPTDIVFPAFLFAVGAALGLSFPRRIGPGDRRILWGRIGRRVLALIGLGLAFALIEEPSLATLRLPGVLQRIGLCYGMAATLAILTARRGQDGLSRLNLPVIASAAFLILAAYWAAMTLIPVPGIGAGVLTPEGNLAGYVDRAVLTTAHMWGGGTDARGKIVYDPEGLLSTFPALANVLFGMFAAVAWRRQPGRAAFWVAIGGVALLVSGLLLDPVFPINKRLWTSSFALVTSGASAIIFALCMAATRRAWIDRRLAPFRVLGMNAILAYSLSVLLAIAGMKAIVPAGQGFVTPMGWVFARIVGIVTDPWLASFLCSLVLLALVLAAVAPLHRRGIHFRL</sequence>
<evidence type="ECO:0000313" key="3">
    <source>
        <dbReference type="Proteomes" id="UP001419910"/>
    </source>
</evidence>
<feature type="transmembrane region" description="Helical" evidence="1">
    <location>
        <begin position="63"/>
        <end position="80"/>
    </location>
</feature>
<dbReference type="PANTHER" id="PTHR31061:SF24">
    <property type="entry name" value="LD22376P"/>
    <property type="match status" value="1"/>
</dbReference>
<feature type="transmembrane region" description="Helical" evidence="1">
    <location>
        <begin position="226"/>
        <end position="246"/>
    </location>
</feature>
<organism evidence="2 3">
    <name type="scientific">Sphingomonas oligophenolica</name>
    <dbReference type="NCBI Taxonomy" id="301154"/>
    <lineage>
        <taxon>Bacteria</taxon>
        <taxon>Pseudomonadati</taxon>
        <taxon>Pseudomonadota</taxon>
        <taxon>Alphaproteobacteria</taxon>
        <taxon>Sphingomonadales</taxon>
        <taxon>Sphingomonadaceae</taxon>
        <taxon>Sphingomonas</taxon>
    </lineage>
</organism>
<keyword evidence="1" id="KW-0472">Membrane</keyword>
<evidence type="ECO:0000313" key="2">
    <source>
        <dbReference type="EMBL" id="MEN2789139.1"/>
    </source>
</evidence>
<keyword evidence="3" id="KW-1185">Reference proteome</keyword>
<dbReference type="EMBL" id="JBDIME010000003">
    <property type="protein sequence ID" value="MEN2789139.1"/>
    <property type="molecule type" value="Genomic_DNA"/>
</dbReference>
<feature type="transmembrane region" description="Helical" evidence="1">
    <location>
        <begin position="253"/>
        <end position="275"/>
    </location>
</feature>
<accession>A0ABU9Y001</accession>
<dbReference type="RefSeq" id="WP_345840386.1">
    <property type="nucleotide sequence ID" value="NZ_JBDIME010000003.1"/>
</dbReference>
<keyword evidence="1" id="KW-0812">Transmembrane</keyword>
<feature type="transmembrane region" description="Helical" evidence="1">
    <location>
        <begin position="325"/>
        <end position="347"/>
    </location>
</feature>
<keyword evidence="1" id="KW-1133">Transmembrane helix</keyword>
<gene>
    <name evidence="2" type="ORF">ABC974_05840</name>
</gene>